<feature type="region of interest" description="Disordered" evidence="2">
    <location>
        <begin position="2265"/>
        <end position="2291"/>
    </location>
</feature>
<feature type="compositionally biased region" description="Basic and acidic residues" evidence="2">
    <location>
        <begin position="2272"/>
        <end position="2291"/>
    </location>
</feature>
<name>V7PW97_PLAYE</name>
<dbReference type="Proteomes" id="UP000018538">
    <property type="component" value="Unassembled WGS sequence"/>
</dbReference>
<evidence type="ECO:0000313" key="4">
    <source>
        <dbReference type="Proteomes" id="UP000018538"/>
    </source>
</evidence>
<feature type="compositionally biased region" description="Basic and acidic residues" evidence="2">
    <location>
        <begin position="2077"/>
        <end position="2087"/>
    </location>
</feature>
<keyword evidence="4" id="KW-1185">Reference proteome</keyword>
<sequence>MDINRSQFNEFEKKNVLKENCLNTDFSYEQILNNNIKRPQEIDCGMSCGSSFCENNLTEENINNKFIDGSHNLDNIFHDVDKKNNPIYIYNTTNGLDVSFKQINNENFVKKNSNIEINTLNQNNNNIIKLSQNPIIYYNDENKIENNLNYGSIITKSICNNKISPNEIDPNKINQRYRENLPYIYQYNDEDVSFLNSNSRGGESVCTTNLESNMVSANLGSNTVNYSNSIISEKKIYFPETDKIESSNRYIINTEKKNSSYSSNEIKSNNNNSANIISRTLLEEDINLVSKLGDDAKLNVTNSHSIENGYLEPNFNSEKQSVEKSAEKYAEKYAEKSVEKYFCSLSKEDIYNSVSNEIMNYKNTIYDLETELKIKNSYLENEKKKNEGYEKIIEKYINNLNLTSHDNNNSMSTFDINEIQAKQIKQELILKSTEVIELNNAINNLKNQKTLFINALYNELQASMKKETENSLLLHAQTIKLNNANKYIETQSTKINNLLSELKKLEQRYIYHVQKDEKIINELLNEKKEFVKIAEKLNIINIENQNKNEELEKYKNKCNELTEELNNFVRVISGDQSFNKQNLSKIFDKSYQTNDWGSLLYMPNKKDVENNTSGNCINFTKDKNSNKNTENNNIRHDIYESNNQEDVKNLDNLNNSLKIQLAKLIEHNDWLKSEVDKYSKKNIEIVEELKNKTKIISKQNKSYALLLEKYNILENDFKHIHDICSQLEEKFKKEQCQSVMGNKNAMENVSDSFEQNESKELRKRNLSLKDLQINESNQSESNINDYKIYCSELKLENEALKVVIEKLKNKNKKLSKNMELLLNDLITNEQLNDEQLSNSNMIQNTTNVSNFDNENNQDNSKTVIYHISKQPTLGTDDPISQTATLSNSVYQKEPTLLIKNEEDNVEKNYINESKKKIPTKIVDIFIQTEFENPEKANALIQTEINEYNKNFVTTGINTEEKMISNKWTVTDNNVKSLIDASINTNKVKVINQDINMEYKSTQTNETDCYIKSTQTDYKKTIDRDVLTEMCGITNFNIKQIMIKNKILTKNKKIQVTVSNLNASVQTQETISSDISKRRSNNNYNMKHTDKYKYNLFNINKNLRCIKKKKNYLKTSSSIYSSNSIDNLQLEDSNISSESCLFKSNKKYCYYNDDDDDGDNDVIKRNKGHYYIKRQYSNISYSDTSYDVNNYNDISNIYTLNEKKRHTKNILPICDMEYNREYYMKRNCPSLKFSRKYKNQDRSKYSKSYNRNEEEEVESLLEILKYSSECENEKDEENYEESQVSSNNYTNENKIEIYKNIIDDDSYYKKRMMKYRKREKKKKKMNESEKMLKKHKIYKKFKNKHVQTDEQIFNDIFYDDINTNVKNNFSDIIDQNVKNLKIKFKEYKNDVYYTAIVCEQCKGLYIDTLLMYDIINYKIYNDSIPLFYNDELLSLDNEQNKIAIKKASSYTNINYNDTFIKKNKHRFISNTLNSISHSLPFYKKRVSEEICSNNDGNNNGSKNGSNDGNNDGNDNGSGNISSGMASSCEHEQIDKDCVKNEDIKLDNISTVIHKFVEENIPNGFILCTCRSDVLRYKSIRLKKENINGIKKYNVNSEKKKKIFFSKIKNVILKLKNELSQIRGTIDNLFFSNKNNLLLNDILNSSYFKDIPSIVYNHVYNTERKNENSMDKLLTNNINDNSFEIFQINKKENISNNYLLDNINNFKGISEIDRYSNSFMPIRCDNNIIEKKEINICENIKPSKYLCTNKNDNFETNANEIISKKYNQNDLKEQTFSFKYLIENYDIKNITTFFICCVLSINEIHTNLCIPFMKNNSYHDISSSNFGMEKNEIKIIDIINNDSENIKYNKIKETESFLEEYNIVLNQNTQSIYTKQMTGMSEIENTLCNLSTNIINKIKERYIEITSVYLFIDEHIDDKNIKIADLMRLIDNYGKIYLYLTSLNKISDNQIRSNKKNKLHTENSSIIKNLKLEISEMVKDGDSSTICDSQVNKKECKEILELENKDNIKCNDEINILKIKNKKNSEHISKDDKTIQDNNRRNSDYKGKYIKYQRSCSSSSNNTNSTCDEENSSIDQNEENIKNEDRENKIEKVHYLKDNNKYGETSGRKYDEKKWKKKERNMKHINTINNIKINEMCNILFNLKEKILTFLSYIYKKLCRNMLINIYYVKRLYTQIVNIFLNIPRDINMNYLFINNREINTNMYIKKYNDININEKYLELIYNKFQNYSHENLLNVKNMSEKRKNKNKLKKIKYNILKQYDIDNASSPRKNLSRKIDEENISHKVINNEKQKE</sequence>
<evidence type="ECO:0000256" key="1">
    <source>
        <dbReference type="SAM" id="Coils"/>
    </source>
</evidence>
<dbReference type="OrthoDB" id="378010at2759"/>
<feature type="region of interest" description="Disordered" evidence="2">
    <location>
        <begin position="1492"/>
        <end position="1524"/>
    </location>
</feature>
<feature type="compositionally biased region" description="Acidic residues" evidence="2">
    <location>
        <begin position="2065"/>
        <end position="2076"/>
    </location>
</feature>
<evidence type="ECO:0000313" key="3">
    <source>
        <dbReference type="EMBL" id="ETB62892.1"/>
    </source>
</evidence>
<feature type="compositionally biased region" description="Low complexity" evidence="2">
    <location>
        <begin position="1492"/>
        <end position="1522"/>
    </location>
</feature>
<reference evidence="3 4" key="1">
    <citation type="submission" date="2013-11" db="EMBL/GenBank/DDBJ databases">
        <title>The Genome Sequence of Plasmodium yoelii 17X.</title>
        <authorList>
            <consortium name="The Broad Institute Genomics Platform"/>
            <consortium name="The Broad Institute Genome Sequencing Center for Infectious Disease"/>
            <person name="Neafsey D."/>
            <person name="Adams J."/>
            <person name="Walker B."/>
            <person name="Young S.K."/>
            <person name="Zeng Q."/>
            <person name="Gargeya S."/>
            <person name="Fitzgerald M."/>
            <person name="Haas B."/>
            <person name="Abouelleil A."/>
            <person name="Alvarado L."/>
            <person name="Chapman S.B."/>
            <person name="Gainer-Dewar J."/>
            <person name="Goldberg J."/>
            <person name="Griggs A."/>
            <person name="Gujja S."/>
            <person name="Hansen M."/>
            <person name="Howarth C."/>
            <person name="Imamovic A."/>
            <person name="Ireland A."/>
            <person name="Larimer J."/>
            <person name="McCowan C."/>
            <person name="Murphy C."/>
            <person name="Pearson M."/>
            <person name="Poon T.W."/>
            <person name="Priest M."/>
            <person name="Roberts A."/>
            <person name="Saif S."/>
            <person name="Shea T."/>
            <person name="Sykes S."/>
            <person name="Wortman J."/>
            <person name="Nusbaum C."/>
            <person name="Birren B."/>
        </authorList>
    </citation>
    <scope>NUCLEOTIDE SEQUENCE [LARGE SCALE GENOMIC DNA]</scope>
    <source>
        <strain evidence="3 4">17X</strain>
    </source>
</reference>
<feature type="coiled-coil region" evidence="1">
    <location>
        <begin position="351"/>
        <end position="399"/>
    </location>
</feature>
<feature type="compositionally biased region" description="Low complexity" evidence="2">
    <location>
        <begin position="2053"/>
        <end position="2064"/>
    </location>
</feature>
<dbReference type="EMBL" id="KI635730">
    <property type="protein sequence ID" value="ETB62892.1"/>
    <property type="molecule type" value="Genomic_DNA"/>
</dbReference>
<feature type="compositionally biased region" description="Basic and acidic residues" evidence="2">
    <location>
        <begin position="2024"/>
        <end position="2045"/>
    </location>
</feature>
<evidence type="ECO:0000256" key="2">
    <source>
        <dbReference type="SAM" id="MobiDB-lite"/>
    </source>
</evidence>
<gene>
    <name evidence="3" type="ORF">YYC_00524</name>
</gene>
<feature type="region of interest" description="Disordered" evidence="2">
    <location>
        <begin position="2024"/>
        <end position="2087"/>
    </location>
</feature>
<feature type="coiled-coil region" evidence="1">
    <location>
        <begin position="790"/>
        <end position="824"/>
    </location>
</feature>
<keyword evidence="1" id="KW-0175">Coiled coil</keyword>
<accession>V7PW97</accession>
<protein>
    <submittedName>
        <fullName evidence="3">Uncharacterized protein</fullName>
    </submittedName>
</protein>
<feature type="coiled-coil region" evidence="1">
    <location>
        <begin position="537"/>
        <end position="571"/>
    </location>
</feature>
<organism evidence="3 4">
    <name type="scientific">Plasmodium yoelii 17X</name>
    <dbReference type="NCBI Taxonomy" id="1323249"/>
    <lineage>
        <taxon>Eukaryota</taxon>
        <taxon>Sar</taxon>
        <taxon>Alveolata</taxon>
        <taxon>Apicomplexa</taxon>
        <taxon>Aconoidasida</taxon>
        <taxon>Haemosporida</taxon>
        <taxon>Plasmodiidae</taxon>
        <taxon>Plasmodium</taxon>
        <taxon>Plasmodium (Vinckeia)</taxon>
    </lineage>
</organism>
<proteinExistence type="predicted"/>